<reference evidence="1 2" key="1">
    <citation type="journal article" date="2011" name="Nature">
        <title>A high-resolution map of human evolutionary constraint using 29 mammals.</title>
        <authorList>
            <person name="Lindblad-Toh K."/>
            <person name="Garber M."/>
            <person name="Zuk O."/>
            <person name="Lin M.F."/>
            <person name="Parker B.J."/>
            <person name="Washietl S."/>
            <person name="Kheradpour P."/>
            <person name="Ernst J."/>
            <person name="Jordan G."/>
            <person name="Mauceli E."/>
            <person name="Ward L.D."/>
            <person name="Lowe C.B."/>
            <person name="Holloway A.K."/>
            <person name="Clamp M."/>
            <person name="Gnerre S."/>
            <person name="Alfoldi J."/>
            <person name="Beal K."/>
            <person name="Chang J."/>
            <person name="Clawson H."/>
            <person name="Cuff J."/>
            <person name="Di Palma F."/>
            <person name="Fitzgerald S."/>
            <person name="Flicek P."/>
            <person name="Guttman M."/>
            <person name="Hubisz M.J."/>
            <person name="Jaffe D.B."/>
            <person name="Jungreis I."/>
            <person name="Kent W.J."/>
            <person name="Kostka D."/>
            <person name="Lara M."/>
            <person name="Martins A.L."/>
            <person name="Massingham T."/>
            <person name="Moltke I."/>
            <person name="Raney B.J."/>
            <person name="Rasmussen M.D."/>
            <person name="Robinson J."/>
            <person name="Stark A."/>
            <person name="Vilella A.J."/>
            <person name="Wen J."/>
            <person name="Xie X."/>
            <person name="Zody M.C."/>
            <person name="Baldwin J."/>
            <person name="Bloom T."/>
            <person name="Chin C.W."/>
            <person name="Heiman D."/>
            <person name="Nicol R."/>
            <person name="Nusbaum C."/>
            <person name="Young S."/>
            <person name="Wilkinson J."/>
            <person name="Worley K.C."/>
            <person name="Kovar C.L."/>
            <person name="Muzny D.M."/>
            <person name="Gibbs R.A."/>
            <person name="Cree A."/>
            <person name="Dihn H.H."/>
            <person name="Fowler G."/>
            <person name="Jhangiani S."/>
            <person name="Joshi V."/>
            <person name="Lee S."/>
            <person name="Lewis L.R."/>
            <person name="Nazareth L.V."/>
            <person name="Okwuonu G."/>
            <person name="Santibanez J."/>
            <person name="Warren W.C."/>
            <person name="Mardis E.R."/>
            <person name="Weinstock G.M."/>
            <person name="Wilson R.K."/>
            <person name="Delehaunty K."/>
            <person name="Dooling D."/>
            <person name="Fronik C."/>
            <person name="Fulton L."/>
            <person name="Fulton B."/>
            <person name="Graves T."/>
            <person name="Minx P."/>
            <person name="Sodergren E."/>
            <person name="Birney E."/>
            <person name="Margulies E.H."/>
            <person name="Herrero J."/>
            <person name="Green E.D."/>
            <person name="Haussler D."/>
            <person name="Siepel A."/>
            <person name="Goldman N."/>
            <person name="Pollard K.S."/>
            <person name="Pedersen J.S."/>
            <person name="Lander E.S."/>
            <person name="Kellis M."/>
        </authorList>
    </citation>
    <scope>NUCLEOTIDE SEQUENCE [LARGE SCALE GENOMIC DNA]</scope>
</reference>
<dbReference type="AlphaFoldDB" id="G1PYQ4"/>
<proteinExistence type="predicted"/>
<dbReference type="HOGENOM" id="CLU_2811731_0_0_1"/>
<organism evidence="1 2">
    <name type="scientific">Myotis lucifugus</name>
    <name type="common">Little brown bat</name>
    <dbReference type="NCBI Taxonomy" id="59463"/>
    <lineage>
        <taxon>Eukaryota</taxon>
        <taxon>Metazoa</taxon>
        <taxon>Chordata</taxon>
        <taxon>Craniata</taxon>
        <taxon>Vertebrata</taxon>
        <taxon>Euteleostomi</taxon>
        <taxon>Mammalia</taxon>
        <taxon>Eutheria</taxon>
        <taxon>Laurasiatheria</taxon>
        <taxon>Chiroptera</taxon>
        <taxon>Yangochiroptera</taxon>
        <taxon>Vespertilionidae</taxon>
        <taxon>Myotis</taxon>
    </lineage>
</organism>
<accession>G1PYQ4</accession>
<reference evidence="1" key="2">
    <citation type="submission" date="2025-08" db="UniProtKB">
        <authorList>
            <consortium name="Ensembl"/>
        </authorList>
    </citation>
    <scope>IDENTIFICATION</scope>
</reference>
<sequence length="67" mass="7366">MSHSCVLELREVMSEAIKPDVVVSEQHCVVDLSLPEPGLFIPRGEYLDRHTLTMPQASPHLAIAALS</sequence>
<keyword evidence="2" id="KW-1185">Reference proteome</keyword>
<protein>
    <submittedName>
        <fullName evidence="1">Uncharacterized protein</fullName>
    </submittedName>
</protein>
<evidence type="ECO:0000313" key="2">
    <source>
        <dbReference type="Proteomes" id="UP000001074"/>
    </source>
</evidence>
<evidence type="ECO:0000313" key="1">
    <source>
        <dbReference type="Ensembl" id="ENSMLUP00000016586.1"/>
    </source>
</evidence>
<dbReference type="Ensembl" id="ENSMLUT00000029678.1">
    <property type="protein sequence ID" value="ENSMLUP00000016586.1"/>
    <property type="gene ID" value="ENSMLUG00000024803.1"/>
</dbReference>
<dbReference type="InParanoid" id="G1PYQ4"/>
<name>G1PYQ4_MYOLU</name>
<reference evidence="1" key="3">
    <citation type="submission" date="2025-09" db="UniProtKB">
        <authorList>
            <consortium name="Ensembl"/>
        </authorList>
    </citation>
    <scope>IDENTIFICATION</scope>
</reference>
<dbReference type="EMBL" id="AAPE02030880">
    <property type="status" value="NOT_ANNOTATED_CDS"/>
    <property type="molecule type" value="Genomic_DNA"/>
</dbReference>
<dbReference type="Proteomes" id="UP000001074">
    <property type="component" value="Unassembled WGS sequence"/>
</dbReference>